<feature type="domain" description="EamA" evidence="7">
    <location>
        <begin position="157"/>
        <end position="291"/>
    </location>
</feature>
<dbReference type="SUPFAM" id="SSF103481">
    <property type="entry name" value="Multidrug resistance efflux transporter EmrE"/>
    <property type="match status" value="2"/>
</dbReference>
<comment type="subcellular location">
    <subcellularLocation>
        <location evidence="1">Cell membrane</location>
        <topology evidence="1">Multi-pass membrane protein</topology>
    </subcellularLocation>
</comment>
<dbReference type="AlphaFoldDB" id="A0A7J0BVC1"/>
<name>A0A7J0BVC1_9BACT</name>
<feature type="transmembrane region" description="Helical" evidence="6">
    <location>
        <begin position="38"/>
        <end position="57"/>
    </location>
</feature>
<feature type="transmembrane region" description="Helical" evidence="6">
    <location>
        <begin position="182"/>
        <end position="200"/>
    </location>
</feature>
<gene>
    <name evidence="8" type="ORF">DSM19430T_23410</name>
</gene>
<reference evidence="8 9" key="1">
    <citation type="submission" date="2020-05" db="EMBL/GenBank/DDBJ databases">
        <title>Draft genome sequence of Desulfovibrio psychrotolerans JS1T.</title>
        <authorList>
            <person name="Ueno A."/>
            <person name="Tamazawa S."/>
            <person name="Tamamura S."/>
            <person name="Murakami T."/>
            <person name="Kiyama T."/>
            <person name="Inomata H."/>
            <person name="Amano Y."/>
            <person name="Miyakawa K."/>
            <person name="Tamaki H."/>
            <person name="Naganuma T."/>
            <person name="Kaneko K."/>
        </authorList>
    </citation>
    <scope>NUCLEOTIDE SEQUENCE [LARGE SCALE GENOMIC DNA]</scope>
    <source>
        <strain evidence="8 9">JS1</strain>
    </source>
</reference>
<dbReference type="InterPro" id="IPR000620">
    <property type="entry name" value="EamA_dom"/>
</dbReference>
<evidence type="ECO:0000256" key="5">
    <source>
        <dbReference type="ARBA" id="ARBA00023136"/>
    </source>
</evidence>
<sequence length="309" mass="33172">MASSNNTRLMPVFALLAAVLLWSSSFVGMKIALREVAPLTIIWLRLFFATLVVLPMLRRDMGANRKPGDWKWLLLVAFFQPCLYFTLESYALQYTSASEAGTISATMPLMVAVLAALFLGERASLTMVTGLVISCAGVAWLTLAGAPTEAGPNPVLGNSLEFAAMVAAAGYTLGLRKLEGRYGAWALTALQCFAGLIWFLPGALVSGLPDLSSVSTSWPSLLAVVYMGVFVSLGAFWCYNYALAHVPAGRASAYINMVPVLSLLLGWLVLEERLAPTQYAACAVVLVGVCLSQELVPWRGRLRAARAVV</sequence>
<organism evidence="8 9">
    <name type="scientific">Desulfovibrio psychrotolerans</name>
    <dbReference type="NCBI Taxonomy" id="415242"/>
    <lineage>
        <taxon>Bacteria</taxon>
        <taxon>Pseudomonadati</taxon>
        <taxon>Thermodesulfobacteriota</taxon>
        <taxon>Desulfovibrionia</taxon>
        <taxon>Desulfovibrionales</taxon>
        <taxon>Desulfovibrionaceae</taxon>
        <taxon>Desulfovibrio</taxon>
    </lineage>
</organism>
<dbReference type="GO" id="GO:0005886">
    <property type="term" value="C:plasma membrane"/>
    <property type="evidence" value="ECO:0007669"/>
    <property type="project" value="UniProtKB-SubCell"/>
</dbReference>
<proteinExistence type="predicted"/>
<dbReference type="PANTHER" id="PTHR32322:SF18">
    <property type="entry name" value="S-ADENOSYLMETHIONINE_S-ADENOSYLHOMOCYSTEINE TRANSPORTER"/>
    <property type="match status" value="1"/>
</dbReference>
<feature type="domain" description="EamA" evidence="7">
    <location>
        <begin position="11"/>
        <end position="142"/>
    </location>
</feature>
<feature type="transmembrane region" description="Helical" evidence="6">
    <location>
        <begin position="69"/>
        <end position="87"/>
    </location>
</feature>
<dbReference type="Gene3D" id="1.10.3730.20">
    <property type="match status" value="1"/>
</dbReference>
<feature type="transmembrane region" description="Helical" evidence="6">
    <location>
        <begin position="251"/>
        <end position="270"/>
    </location>
</feature>
<dbReference type="InterPro" id="IPR050638">
    <property type="entry name" value="AA-Vitamin_Transporters"/>
</dbReference>
<feature type="transmembrane region" description="Helical" evidence="6">
    <location>
        <begin position="155"/>
        <end position="175"/>
    </location>
</feature>
<keyword evidence="2" id="KW-1003">Cell membrane</keyword>
<keyword evidence="9" id="KW-1185">Reference proteome</keyword>
<dbReference type="RefSeq" id="WP_174410229.1">
    <property type="nucleotide sequence ID" value="NZ_BLVP01000008.1"/>
</dbReference>
<dbReference type="EMBL" id="BLVP01000008">
    <property type="protein sequence ID" value="GFM37657.1"/>
    <property type="molecule type" value="Genomic_DNA"/>
</dbReference>
<accession>A0A7J0BVC1</accession>
<feature type="transmembrane region" description="Helical" evidence="6">
    <location>
        <begin position="99"/>
        <end position="118"/>
    </location>
</feature>
<evidence type="ECO:0000313" key="9">
    <source>
        <dbReference type="Proteomes" id="UP000503820"/>
    </source>
</evidence>
<evidence type="ECO:0000256" key="4">
    <source>
        <dbReference type="ARBA" id="ARBA00022989"/>
    </source>
</evidence>
<dbReference type="PANTHER" id="PTHR32322">
    <property type="entry name" value="INNER MEMBRANE TRANSPORTER"/>
    <property type="match status" value="1"/>
</dbReference>
<keyword evidence="5 6" id="KW-0472">Membrane</keyword>
<keyword evidence="3 6" id="KW-0812">Transmembrane</keyword>
<evidence type="ECO:0000256" key="1">
    <source>
        <dbReference type="ARBA" id="ARBA00004651"/>
    </source>
</evidence>
<feature type="transmembrane region" description="Helical" evidence="6">
    <location>
        <begin position="125"/>
        <end position="143"/>
    </location>
</feature>
<evidence type="ECO:0000256" key="3">
    <source>
        <dbReference type="ARBA" id="ARBA00022692"/>
    </source>
</evidence>
<feature type="transmembrane region" description="Helical" evidence="6">
    <location>
        <begin position="220"/>
        <end position="239"/>
    </location>
</feature>
<dbReference type="Pfam" id="PF00892">
    <property type="entry name" value="EamA"/>
    <property type="match status" value="2"/>
</dbReference>
<dbReference type="InterPro" id="IPR037185">
    <property type="entry name" value="EmrE-like"/>
</dbReference>
<comment type="caution">
    <text evidence="8">The sequence shown here is derived from an EMBL/GenBank/DDBJ whole genome shotgun (WGS) entry which is preliminary data.</text>
</comment>
<evidence type="ECO:0000256" key="2">
    <source>
        <dbReference type="ARBA" id="ARBA00022475"/>
    </source>
</evidence>
<protein>
    <submittedName>
        <fullName evidence="8">Membrane protein</fullName>
    </submittedName>
</protein>
<keyword evidence="4 6" id="KW-1133">Transmembrane helix</keyword>
<dbReference type="Proteomes" id="UP000503820">
    <property type="component" value="Unassembled WGS sequence"/>
</dbReference>
<evidence type="ECO:0000313" key="8">
    <source>
        <dbReference type="EMBL" id="GFM37657.1"/>
    </source>
</evidence>
<evidence type="ECO:0000259" key="7">
    <source>
        <dbReference type="Pfam" id="PF00892"/>
    </source>
</evidence>
<feature type="transmembrane region" description="Helical" evidence="6">
    <location>
        <begin position="276"/>
        <end position="296"/>
    </location>
</feature>
<evidence type="ECO:0000256" key="6">
    <source>
        <dbReference type="SAM" id="Phobius"/>
    </source>
</evidence>